<dbReference type="STRING" id="1348657.M622_12890"/>
<evidence type="ECO:0000313" key="1">
    <source>
        <dbReference type="EMBL" id="EPZ16446.1"/>
    </source>
</evidence>
<dbReference type="PATRIC" id="fig|1348657.5.peg.1118"/>
<dbReference type="eggNOG" id="ENOG503005R">
    <property type="taxonomic scope" value="Bacteria"/>
</dbReference>
<protein>
    <submittedName>
        <fullName evidence="1">Uncharacterized protein</fullName>
    </submittedName>
</protein>
<name>S9ZP69_9RHOO</name>
<reference evidence="1 2" key="1">
    <citation type="submission" date="2013-06" db="EMBL/GenBank/DDBJ databases">
        <title>Draft genome sequence of Thauera terpenica.</title>
        <authorList>
            <person name="Liu B."/>
            <person name="Frostegard A.H."/>
            <person name="Shapleigh J.P."/>
        </authorList>
    </citation>
    <scope>NUCLEOTIDE SEQUENCE [LARGE SCALE GENOMIC DNA]</scope>
    <source>
        <strain evidence="1 2">58Eu</strain>
    </source>
</reference>
<dbReference type="AlphaFoldDB" id="S9ZP69"/>
<comment type="caution">
    <text evidence="1">The sequence shown here is derived from an EMBL/GenBank/DDBJ whole genome shotgun (WGS) entry which is preliminary data.</text>
</comment>
<sequence>MAVAEDKLSAERTFGVATDEAIISLINAAHDRVVFIGPGLSESVASAIGARMESPESPKLSITVILDSDPEVFRLGLGTIEGLQRVSDYASLNLLELRCQPGVRVGVIVADERMMVYAPVPLLVEAGSTSAEKPNALLLTGPSATTVASAAGAAGETLPQAAEIGGQAMTPKMIETANDDLKISPVQPFNLCRQARVFSSKIQFVEFSVERYQTTQKTVRIPAHLMGLDGDLEERWRTSLRVLDEGAASVEIEVCSGNGKKSAKVNVSPKYLDNERKRIQEKYLISVTGMGAVMFTRDQSAFDSEVKAFERLLTSYHEALTEKLKTSLDGIVAQVVQRLLPSVKTRLPAAYTRRGPPADDDLKQMLTYDISRAISVGSLIKPPKVTKIYKGISYQSVRSKDFLSRLEDGFRKANVPPSQTRDIFDETSAALKADEW</sequence>
<dbReference type="Proteomes" id="UP000015455">
    <property type="component" value="Unassembled WGS sequence"/>
</dbReference>
<dbReference type="EMBL" id="ATJV01000045">
    <property type="protein sequence ID" value="EPZ16446.1"/>
    <property type="molecule type" value="Genomic_DNA"/>
</dbReference>
<dbReference type="RefSeq" id="WP_021248558.1">
    <property type="nucleotide sequence ID" value="NZ_ATJV01000045.1"/>
</dbReference>
<gene>
    <name evidence="1" type="ORF">M622_12890</name>
</gene>
<evidence type="ECO:0000313" key="2">
    <source>
        <dbReference type="Proteomes" id="UP000015455"/>
    </source>
</evidence>
<keyword evidence="2" id="KW-1185">Reference proteome</keyword>
<accession>S9ZP69</accession>
<proteinExistence type="predicted"/>
<dbReference type="OrthoDB" id="9179484at2"/>
<organism evidence="1 2">
    <name type="scientific">Thauera terpenica 58Eu</name>
    <dbReference type="NCBI Taxonomy" id="1348657"/>
    <lineage>
        <taxon>Bacteria</taxon>
        <taxon>Pseudomonadati</taxon>
        <taxon>Pseudomonadota</taxon>
        <taxon>Betaproteobacteria</taxon>
        <taxon>Rhodocyclales</taxon>
        <taxon>Zoogloeaceae</taxon>
        <taxon>Thauera</taxon>
    </lineage>
</organism>